<feature type="domain" description="AIG1-type G" evidence="6">
    <location>
        <begin position="1197"/>
        <end position="1397"/>
    </location>
</feature>
<evidence type="ECO:0000313" key="8">
    <source>
        <dbReference type="Proteomes" id="UP001152622"/>
    </source>
</evidence>
<keyword evidence="4" id="KW-0175">Coiled coil</keyword>
<accession>A0A9Q1EVT0</accession>
<dbReference type="PANTHER" id="PTHR10903:SF179">
    <property type="entry name" value="GTPASE IMAP FAMILY MEMBER 8"/>
    <property type="match status" value="1"/>
</dbReference>
<evidence type="ECO:0000256" key="1">
    <source>
        <dbReference type="ARBA" id="ARBA00008535"/>
    </source>
</evidence>
<name>A0A9Q1EVT0_SYNKA</name>
<evidence type="ECO:0000256" key="2">
    <source>
        <dbReference type="ARBA" id="ARBA00022741"/>
    </source>
</evidence>
<feature type="domain" description="AIG1-type G" evidence="6">
    <location>
        <begin position="725"/>
        <end position="924"/>
    </location>
</feature>
<dbReference type="PROSITE" id="PS51720">
    <property type="entry name" value="G_AIG1"/>
    <property type="match status" value="10"/>
</dbReference>
<feature type="region of interest" description="Disordered" evidence="5">
    <location>
        <begin position="2374"/>
        <end position="2470"/>
    </location>
</feature>
<dbReference type="Pfam" id="PF04548">
    <property type="entry name" value="AIG1"/>
    <property type="match status" value="10"/>
</dbReference>
<dbReference type="OrthoDB" id="9982588at2759"/>
<feature type="compositionally biased region" description="Low complexity" evidence="5">
    <location>
        <begin position="2390"/>
        <end position="2410"/>
    </location>
</feature>
<feature type="domain" description="AIG1-type G" evidence="6">
    <location>
        <begin position="252"/>
        <end position="451"/>
    </location>
</feature>
<evidence type="ECO:0000259" key="6">
    <source>
        <dbReference type="PROSITE" id="PS51720"/>
    </source>
</evidence>
<reference evidence="7" key="1">
    <citation type="journal article" date="2023" name="Science">
        <title>Genome structures resolve the early diversification of teleost fishes.</title>
        <authorList>
            <person name="Parey E."/>
            <person name="Louis A."/>
            <person name="Montfort J."/>
            <person name="Bouchez O."/>
            <person name="Roques C."/>
            <person name="Iampietro C."/>
            <person name="Lluch J."/>
            <person name="Castinel A."/>
            <person name="Donnadieu C."/>
            <person name="Desvignes T."/>
            <person name="Floi Bucao C."/>
            <person name="Jouanno E."/>
            <person name="Wen M."/>
            <person name="Mejri S."/>
            <person name="Dirks R."/>
            <person name="Jansen H."/>
            <person name="Henkel C."/>
            <person name="Chen W.J."/>
            <person name="Zahm M."/>
            <person name="Cabau C."/>
            <person name="Klopp C."/>
            <person name="Thompson A.W."/>
            <person name="Robinson-Rechavi M."/>
            <person name="Braasch I."/>
            <person name="Lecointre G."/>
            <person name="Bobe J."/>
            <person name="Postlethwait J.H."/>
            <person name="Berthelot C."/>
            <person name="Roest Crollius H."/>
            <person name="Guiguen Y."/>
        </authorList>
    </citation>
    <scope>NUCLEOTIDE SEQUENCE</scope>
    <source>
        <strain evidence="7">WJC10195</strain>
    </source>
</reference>
<organism evidence="7 8">
    <name type="scientific">Synaphobranchus kaupii</name>
    <name type="common">Kaup's arrowtooth eel</name>
    <dbReference type="NCBI Taxonomy" id="118154"/>
    <lineage>
        <taxon>Eukaryota</taxon>
        <taxon>Metazoa</taxon>
        <taxon>Chordata</taxon>
        <taxon>Craniata</taxon>
        <taxon>Vertebrata</taxon>
        <taxon>Euteleostomi</taxon>
        <taxon>Actinopterygii</taxon>
        <taxon>Neopterygii</taxon>
        <taxon>Teleostei</taxon>
        <taxon>Anguilliformes</taxon>
        <taxon>Synaphobranchidae</taxon>
        <taxon>Synaphobranchus</taxon>
    </lineage>
</organism>
<dbReference type="EMBL" id="JAINUF010000012">
    <property type="protein sequence ID" value="KAJ8345935.1"/>
    <property type="molecule type" value="Genomic_DNA"/>
</dbReference>
<comment type="caution">
    <text evidence="7">The sequence shown here is derived from an EMBL/GenBank/DDBJ whole genome shotgun (WGS) entry which is preliminary data.</text>
</comment>
<dbReference type="InterPro" id="IPR045058">
    <property type="entry name" value="GIMA/IAN/Toc"/>
</dbReference>
<keyword evidence="3" id="KW-0342">GTP-binding</keyword>
<feature type="domain" description="AIG1-type G" evidence="6">
    <location>
        <begin position="2144"/>
        <end position="2344"/>
    </location>
</feature>
<evidence type="ECO:0000256" key="5">
    <source>
        <dbReference type="SAM" id="MobiDB-lite"/>
    </source>
</evidence>
<sequence>MAAGVVTSPHGEEHRLSELRIVLLGESESGKSSAGNTILGREEFKSGIRTAQCVKRQGEVAGRQVTVVDTPGWCEISVNDTAELDKQEIVRSVSLCPPGPCALFLVIDVSSEFTDTDRRSAVEHLELLSERVWRHTIVLFTWGDWLGDTDIEQHIETKGRDLQELIEKCGNRYHVLNNENRADGTQVTELLEKIEEMMAGHGGSHYEIDRMLLQEVEEKRRAVEERVKQRMMKVQKQRKTLRALFEGEEHRLSELRIVLLGESESGKSSAGNTILGREEFKSGIRTAQCVKRQGEVAGRQVTVVDTPGWCEISVNDTAELDKQEIVRSVSLCPPGPCALFLVIDVSSEFTDTDRRSAVEHLELLSERVWRHTIVLFTWGDWLGDTDIEQHIETKGRDLQELIEKCGNRYHVLNNENRADGTQVTELLEKIEEMMAGHGGSHYEIDRMLLQEVEEKRRAVEERVKQRMMKVQKQRKTLRALFEGEEHRLSELRIVLLGGRRSGKSSAGNTILGREEFKSRIRTAQCVKRQGEVAGRQVTVVDTPGWSKNYSVNDTAELDKQEIVRSVSLCPPGPCALFLFINVSQIFRDTDRRSAVEHLELLSERVWRHTIVLFTWGDWLGDTDIEQHIETKGRDLQELIEKCGNRYHVLNNENRADGTQVTELLEKIEEMMAGHGGSHYEIDRMLLQEVEEKRRAVEERVKQRMMKVQKQRKTLRALFEGEEHRLSELRIVLLGGRRSGKSSAGNTILGREEFKSRIRTAQCVKRQGEVAGRQVTVVDTPGWCEISVNDTAELDKQEIVRSVSLCPPGPCALFLVIDVSSEFTDTDRRSAVEHLELLSERVWRHTIVLFTWGDWLGDTDIEQHIETKGRDLQELIEKCGNRYHVLNNENRADGTQVTELLEKIEEMMAGHGGSHYEIDRMLLQEVEEKRRAVEERVKQRMMKVQKQRKTLRALFEGEEHRLSELRIVLLGESESGKSSAGNTILGREKFKSGIRTAQCVKRQGEVAGRQVTVVDTPGWCEISVNDTAELDKQEIVRSVSLCPPGPCALFLVIDVSSEFTDTDRRSAVEHLELLSERVWRHTIVLFTWGDWLGDTDIEQHIETKGRDLQELIEKCGNRYHVLNNENRADGTQVTELLEKIEEMMAGHGGSHYEIDRMLLQEVEEKRRAVEERVKQRMMKVQKQRKTLRALFEGEEHRLSELRIVLLGGRRSGKSSAGNTILGREEFKSRIRTAQCVKRQGEVAGRQVTVVDTPGWSKNYSVNDTAELDKQEIVRSVSLCPPGPCALFLFINVSQIFRDTDRRSAVEHLELLSERVWRHTIVLFTWGDWLGDTDIEQHIETKGRDLQELIEKCGNRYHVLNNENRADGTQVTELLEKIEEMMAGHGGSHYEIDRMLLQEVEEKRRAVEERVKQRMMKVQKQRKTLRALFEGEEHRLSELRIVLLGGRRSGKSSAGNTILGREEFKSRIRTAQCVKRQGEVAGRQVTVVDTPGWSKNYSVNDTAELDKQEIVRSVSLCPPGPCALFLFINVSQIFRDTDRRSAVEHLELLSERVWRHTIVLFTWGDWLGDTDIEQHIETKGRDLQELIEKCGNRYHVLNNENRADGTQVTELLEKIEEMMAGHGGSHYEIDRMLLQEVEEKRRAVEERVKQRMMKVQKQRKTLRALFEGEEHRLSELRIVLLGGRRSGKSSAGNTILGREEFKSRIRTAQCVKRQGEVAGRQVTVVDTPGWSKNYSVNDTAELDKQEIVRSVSLCPPGPCALFLFINVSQIFRDTDRRSAVEHLELLSERVWRHTIVLFTWGDWLGDTDIEQHIETKGRDLQELIEKCGNRYHVLNNENRADGTQVTELLEKIEEMMAGHGGSHYEIDRMLLQEVEEKRRAVEERVKQRMMKVQKQRKTLRALFEGEEHRLSELRIVLLGGRRSGKSSAGNTILGREEFKSRIRTAQCVKRQGEVAGRQVTVVDTPGWCEISVNDTAELDKQEIVRSVSLCPPGPCALFLVIDVSSEFTDTDRRSAVEHLELLSERVWRHTIVLFTWGDWLGDTDIEQHIETKGRDLQELIEKCGNRYHVLNNENRADGTQVTELLEKIEEMMAGHGGSHYEIDRMLLQEVEEKRRAVEERMKQRMMKVQKQRKTLRALFEGEEHRLSELRIVLLGGRRSGKSSAGNTILGREEFKSRIRTAQCVKRQGEVAGRQVTVVDTPGWWKNYSVNDTAELDKQEIVRSVSLCPPGPCALFLFINVSSAFSDTHRRSAVEHLELLSERVWRHTIVLFTWGDWLGDTSIEQRIETEARALHELIEKCGNRYHVLNNENRADGTQVTELLEKTEEMVARNRGIPFTIKEREGEGLPLERKDFEEEWSRREEELFERVSKVVVTSETEGSTLPSRKRRNSFEFLPPSFSGGSPAPSEAGSSVWGYESAQKPSSKKVSQWLKRSKPESSASSGYGTMSSVVSDVEMSDWETLEQDSVCDTPR</sequence>
<evidence type="ECO:0000313" key="7">
    <source>
        <dbReference type="EMBL" id="KAJ8345935.1"/>
    </source>
</evidence>
<feature type="domain" description="AIG1-type G" evidence="6">
    <location>
        <begin position="488"/>
        <end position="688"/>
    </location>
</feature>
<dbReference type="Gene3D" id="3.40.50.300">
    <property type="entry name" value="P-loop containing nucleotide triphosphate hydrolases"/>
    <property type="match status" value="10"/>
</dbReference>
<feature type="domain" description="AIG1-type G" evidence="6">
    <location>
        <begin position="1434"/>
        <end position="1634"/>
    </location>
</feature>
<protein>
    <recommendedName>
        <fullName evidence="6">AIG1-type G domain-containing protein</fullName>
    </recommendedName>
</protein>
<dbReference type="PANTHER" id="PTHR10903">
    <property type="entry name" value="GTPASE, IMAP FAMILY MEMBER-RELATED"/>
    <property type="match status" value="1"/>
</dbReference>
<keyword evidence="2" id="KW-0547">Nucleotide-binding</keyword>
<evidence type="ECO:0000256" key="4">
    <source>
        <dbReference type="SAM" id="Coils"/>
    </source>
</evidence>
<dbReference type="CDD" id="cd01852">
    <property type="entry name" value="AIG1"/>
    <property type="match status" value="9"/>
</dbReference>
<keyword evidence="8" id="KW-1185">Reference proteome</keyword>
<dbReference type="FunFam" id="3.40.50.300:FF:001756">
    <property type="entry name" value="Si:dkey-185m8.2"/>
    <property type="match status" value="10"/>
</dbReference>
<comment type="similarity">
    <text evidence="1">Belongs to the TRAFAC class TrmE-Era-EngA-EngB-Septin-like GTPase superfamily. AIG1/Toc34/Toc159-like paraseptin GTPase family. IAN subfamily.</text>
</comment>
<feature type="domain" description="AIG1-type G" evidence="6">
    <location>
        <begin position="16"/>
        <end position="215"/>
    </location>
</feature>
<feature type="compositionally biased region" description="Low complexity" evidence="5">
    <location>
        <begin position="2436"/>
        <end position="2452"/>
    </location>
</feature>
<feature type="domain" description="AIG1-type G" evidence="6">
    <location>
        <begin position="961"/>
        <end position="1160"/>
    </location>
</feature>
<dbReference type="SUPFAM" id="SSF52540">
    <property type="entry name" value="P-loop containing nucleoside triphosphate hydrolases"/>
    <property type="match status" value="10"/>
</dbReference>
<dbReference type="InterPro" id="IPR006703">
    <property type="entry name" value="G_AIG1"/>
</dbReference>
<feature type="domain" description="AIG1-type G" evidence="6">
    <location>
        <begin position="1671"/>
        <end position="1871"/>
    </location>
</feature>
<feature type="coiled-coil region" evidence="4">
    <location>
        <begin position="2105"/>
        <end position="2136"/>
    </location>
</feature>
<dbReference type="GO" id="GO:0005525">
    <property type="term" value="F:GTP binding"/>
    <property type="evidence" value="ECO:0007669"/>
    <property type="project" value="UniProtKB-KW"/>
</dbReference>
<evidence type="ECO:0000256" key="3">
    <source>
        <dbReference type="ARBA" id="ARBA00023134"/>
    </source>
</evidence>
<feature type="domain" description="AIG1-type G" evidence="6">
    <location>
        <begin position="1908"/>
        <end position="2107"/>
    </location>
</feature>
<proteinExistence type="inferred from homology"/>
<gene>
    <name evidence="7" type="ORF">SKAU_G00301280</name>
</gene>
<dbReference type="Proteomes" id="UP001152622">
    <property type="component" value="Chromosome 12"/>
</dbReference>
<dbReference type="InterPro" id="IPR027417">
    <property type="entry name" value="P-loop_NTPase"/>
</dbReference>